<accession>A0A511FCF1</accession>
<organism evidence="2 4">
    <name type="scientific">Cellulomonas hominis</name>
    <dbReference type="NCBI Taxonomy" id="156981"/>
    <lineage>
        <taxon>Bacteria</taxon>
        <taxon>Bacillati</taxon>
        <taxon>Actinomycetota</taxon>
        <taxon>Actinomycetes</taxon>
        <taxon>Micrococcales</taxon>
        <taxon>Cellulomonadaceae</taxon>
        <taxon>Cellulomonas</taxon>
    </lineage>
</organism>
<dbReference type="EMBL" id="JACHDN010000001">
    <property type="protein sequence ID" value="MBB5473551.1"/>
    <property type="molecule type" value="Genomic_DNA"/>
</dbReference>
<gene>
    <name evidence="2" type="ORF">CHO01_11030</name>
    <name evidence="3" type="ORF">HNR08_002287</name>
</gene>
<feature type="transmembrane region" description="Helical" evidence="1">
    <location>
        <begin position="63"/>
        <end position="81"/>
    </location>
</feature>
<dbReference type="Proteomes" id="UP000564629">
    <property type="component" value="Unassembled WGS sequence"/>
</dbReference>
<dbReference type="Pfam" id="PF14325">
    <property type="entry name" value="DUF4383"/>
    <property type="match status" value="1"/>
</dbReference>
<sequence>MTAASTPAGTTRTVVRQPHQWLALVIGIVYLVVGLAGFLVTGVDGFTEHDHSQTLLGFAINPLHNIVHIVIGLLGIALWSTPSRARTYGWLLFIGYGATFVYGLIVADNPDANILNINGADNWLHLVSALAGLAIALWPRRDRADLTDRTRTGRI</sequence>
<keyword evidence="4" id="KW-1185">Reference proteome</keyword>
<protein>
    <submittedName>
        <fullName evidence="3">ABC-type transport system involved in multi-copper enzyme maturation permease subunit</fullName>
    </submittedName>
</protein>
<dbReference type="EMBL" id="BJVQ01000009">
    <property type="protein sequence ID" value="GEL45987.1"/>
    <property type="molecule type" value="Genomic_DNA"/>
</dbReference>
<dbReference type="OrthoDB" id="572373at2"/>
<feature type="transmembrane region" description="Helical" evidence="1">
    <location>
        <begin position="122"/>
        <end position="139"/>
    </location>
</feature>
<dbReference type="Proteomes" id="UP000321723">
    <property type="component" value="Unassembled WGS sequence"/>
</dbReference>
<evidence type="ECO:0000313" key="5">
    <source>
        <dbReference type="Proteomes" id="UP000564629"/>
    </source>
</evidence>
<keyword evidence="1" id="KW-1133">Transmembrane helix</keyword>
<keyword evidence="1" id="KW-0472">Membrane</keyword>
<reference evidence="3 5" key="2">
    <citation type="submission" date="2020-08" db="EMBL/GenBank/DDBJ databases">
        <title>Sequencing the genomes of 1000 actinobacteria strains.</title>
        <authorList>
            <person name="Klenk H.-P."/>
        </authorList>
    </citation>
    <scope>NUCLEOTIDE SEQUENCE [LARGE SCALE GENOMIC DNA]</scope>
    <source>
        <strain evidence="3 5">DSM 9581</strain>
    </source>
</reference>
<proteinExistence type="predicted"/>
<evidence type="ECO:0000256" key="1">
    <source>
        <dbReference type="SAM" id="Phobius"/>
    </source>
</evidence>
<feature type="transmembrane region" description="Helical" evidence="1">
    <location>
        <begin position="88"/>
        <end position="107"/>
    </location>
</feature>
<evidence type="ECO:0000313" key="4">
    <source>
        <dbReference type="Proteomes" id="UP000321723"/>
    </source>
</evidence>
<evidence type="ECO:0000313" key="2">
    <source>
        <dbReference type="EMBL" id="GEL45987.1"/>
    </source>
</evidence>
<dbReference type="RefSeq" id="WP_146834794.1">
    <property type="nucleotide sequence ID" value="NZ_BJVQ01000009.1"/>
</dbReference>
<reference evidence="2 4" key="1">
    <citation type="submission" date="2019-07" db="EMBL/GenBank/DDBJ databases">
        <title>Whole genome shotgun sequence of Cellulomonas hominis NBRC 16055.</title>
        <authorList>
            <person name="Hosoyama A."/>
            <person name="Uohara A."/>
            <person name="Ohji S."/>
            <person name="Ichikawa N."/>
        </authorList>
    </citation>
    <scope>NUCLEOTIDE SEQUENCE [LARGE SCALE GENOMIC DNA]</scope>
    <source>
        <strain evidence="2 4">NBRC 16055</strain>
    </source>
</reference>
<evidence type="ECO:0000313" key="3">
    <source>
        <dbReference type="EMBL" id="MBB5473551.1"/>
    </source>
</evidence>
<feature type="transmembrane region" description="Helical" evidence="1">
    <location>
        <begin position="21"/>
        <end position="43"/>
    </location>
</feature>
<dbReference type="AlphaFoldDB" id="A0A511FCF1"/>
<name>A0A511FCF1_9CELL</name>
<comment type="caution">
    <text evidence="2">The sequence shown here is derived from an EMBL/GenBank/DDBJ whole genome shotgun (WGS) entry which is preliminary data.</text>
</comment>
<keyword evidence="1" id="KW-0812">Transmembrane</keyword>